<feature type="compositionally biased region" description="Polar residues" evidence="1">
    <location>
        <begin position="1"/>
        <end position="26"/>
    </location>
</feature>
<accession>A0ABR3C4T0</accession>
<evidence type="ECO:0000313" key="3">
    <source>
        <dbReference type="Proteomes" id="UP000054399"/>
    </source>
</evidence>
<dbReference type="EMBL" id="ATAM02000001">
    <property type="protein sequence ID" value="KAL0255642.1"/>
    <property type="molecule type" value="Genomic_DNA"/>
</dbReference>
<dbReference type="RefSeq" id="XP_066616919.1">
    <property type="nucleotide sequence ID" value="XM_066755018.1"/>
</dbReference>
<sequence length="396" mass="43559">MGFPITTTTAATVNDQYSGHNQSSTLQHHHQPRTRYEEDTATIEHALNAGKRLLEAGGSTYLPFTVRTARDIYSQIFQQDDSSDGDDETSFSPGEFHQHLGSLDPAAYAEASQASLELLAMGQQLKALDKRFEGELSQVFADILLQYSVSSSRSKGNADGILSNENAGLSAKELSLLGGLKWDESIEGDSLLSEEGRSTELIPYSKALLKPVIELSNRIASEEMGTNSSIMSPQDSQMYPVSTWVDVDNRRFQSLRDLYLTRVSRSGTTRRPENEYRPANLITAAEQSQYDGSVIDIATSESEIHYPRRRDTVPAESKPSIILSRQSTMDFHLFILQGGDIGETCRRMLEGGGDGYDVQDIATDGTARHEHGHASGFTNDGKSLVSVTYSRKTFGP</sequence>
<dbReference type="GeneID" id="91987305"/>
<evidence type="ECO:0000313" key="2">
    <source>
        <dbReference type="EMBL" id="KAL0255642.1"/>
    </source>
</evidence>
<proteinExistence type="predicted"/>
<keyword evidence="3" id="KW-1185">Reference proteome</keyword>
<gene>
    <name evidence="2" type="ORF">I308_100447</name>
</gene>
<reference evidence="2 3" key="2">
    <citation type="submission" date="2024-01" db="EMBL/GenBank/DDBJ databases">
        <title>Comparative genomics of Cryptococcus and Kwoniella reveals pathogenesis evolution and contrasting modes of karyotype evolution via chromosome fusion or intercentromeric recombination.</title>
        <authorList>
            <person name="Coelho M.A."/>
            <person name="David-Palma M."/>
            <person name="Shea T."/>
            <person name="Bowers K."/>
            <person name="Mcginley-Smith S."/>
            <person name="Mohammad A.W."/>
            <person name="Gnirke A."/>
            <person name="Yurkov A.M."/>
            <person name="Nowrousian M."/>
            <person name="Sun S."/>
            <person name="Cuomo C.A."/>
            <person name="Heitman J."/>
        </authorList>
    </citation>
    <scope>NUCLEOTIDE SEQUENCE [LARGE SCALE GENOMIC DNA]</scope>
    <source>
        <strain evidence="2 3">IND107</strain>
    </source>
</reference>
<comment type="caution">
    <text evidence="2">The sequence shown here is derived from an EMBL/GenBank/DDBJ whole genome shotgun (WGS) entry which is preliminary data.</text>
</comment>
<feature type="region of interest" description="Disordered" evidence="1">
    <location>
        <begin position="1"/>
        <end position="37"/>
    </location>
</feature>
<reference evidence="3" key="1">
    <citation type="submission" date="2015-01" db="EMBL/GenBank/DDBJ databases">
        <title>The Genome Sequence of Cryptococcus gattii MMRL2647.</title>
        <authorList>
            <consortium name="The Broad Institute Genomics Platform"/>
            <person name="Cuomo C."/>
            <person name="Litvintseva A."/>
            <person name="Chen Y."/>
            <person name="Heitman J."/>
            <person name="Sun S."/>
            <person name="Springer D."/>
            <person name="Dromer F."/>
            <person name="Young S."/>
            <person name="Zeng Q."/>
            <person name="Gargeya S."/>
            <person name="Abouelleil A."/>
            <person name="Alvarado L."/>
            <person name="Chapman S.B."/>
            <person name="Gainer-Dewar J."/>
            <person name="Goldberg J."/>
            <person name="Griggs A."/>
            <person name="Gujja S."/>
            <person name="Hansen M."/>
            <person name="Howarth C."/>
            <person name="Imamovic A."/>
            <person name="Larimer J."/>
            <person name="Murphy C."/>
            <person name="Naylor J."/>
            <person name="Pearson M."/>
            <person name="Priest M."/>
            <person name="Roberts A."/>
            <person name="Saif S."/>
            <person name="Shea T."/>
            <person name="Sykes S."/>
            <person name="Wortman J."/>
            <person name="Nusbaum C."/>
            <person name="Birren B."/>
        </authorList>
    </citation>
    <scope>NUCLEOTIDE SEQUENCE [LARGE SCALE GENOMIC DNA]</scope>
    <source>
        <strain evidence="3">IND107</strain>
    </source>
</reference>
<dbReference type="Proteomes" id="UP000054399">
    <property type="component" value="Unassembled WGS sequence"/>
</dbReference>
<organism evidence="2 3">
    <name type="scientific">Cryptococcus tetragattii IND107</name>
    <dbReference type="NCBI Taxonomy" id="1296105"/>
    <lineage>
        <taxon>Eukaryota</taxon>
        <taxon>Fungi</taxon>
        <taxon>Dikarya</taxon>
        <taxon>Basidiomycota</taxon>
        <taxon>Agaricomycotina</taxon>
        <taxon>Tremellomycetes</taxon>
        <taxon>Tremellales</taxon>
        <taxon>Cryptococcaceae</taxon>
        <taxon>Cryptococcus</taxon>
        <taxon>Cryptococcus gattii species complex</taxon>
    </lineage>
</organism>
<evidence type="ECO:0000256" key="1">
    <source>
        <dbReference type="SAM" id="MobiDB-lite"/>
    </source>
</evidence>
<name>A0ABR3C4T0_9TREE</name>
<protein>
    <submittedName>
        <fullName evidence="2">Uncharacterized protein</fullName>
    </submittedName>
</protein>